<organism evidence="2 3">
    <name type="scientific">Asterophora parasitica</name>
    <dbReference type="NCBI Taxonomy" id="117018"/>
    <lineage>
        <taxon>Eukaryota</taxon>
        <taxon>Fungi</taxon>
        <taxon>Dikarya</taxon>
        <taxon>Basidiomycota</taxon>
        <taxon>Agaricomycotina</taxon>
        <taxon>Agaricomycetes</taxon>
        <taxon>Agaricomycetidae</taxon>
        <taxon>Agaricales</taxon>
        <taxon>Tricholomatineae</taxon>
        <taxon>Lyophyllaceae</taxon>
        <taxon>Asterophora</taxon>
    </lineage>
</organism>
<gene>
    <name evidence="2" type="ORF">DXG03_005936</name>
</gene>
<name>A0A9P7G5E1_9AGAR</name>
<protein>
    <submittedName>
        <fullName evidence="2">Uncharacterized protein</fullName>
    </submittedName>
</protein>
<dbReference type="Proteomes" id="UP000775547">
    <property type="component" value="Unassembled WGS sequence"/>
</dbReference>
<dbReference type="EMBL" id="JABCKV010000379">
    <property type="protein sequence ID" value="KAG5641140.1"/>
    <property type="molecule type" value="Genomic_DNA"/>
</dbReference>
<feature type="compositionally biased region" description="Acidic residues" evidence="1">
    <location>
        <begin position="51"/>
        <end position="60"/>
    </location>
</feature>
<feature type="region of interest" description="Disordered" evidence="1">
    <location>
        <begin position="29"/>
        <end position="86"/>
    </location>
</feature>
<feature type="compositionally biased region" description="Basic and acidic residues" evidence="1">
    <location>
        <begin position="61"/>
        <end position="71"/>
    </location>
</feature>
<reference evidence="2" key="1">
    <citation type="submission" date="2020-07" db="EMBL/GenBank/DDBJ databases">
        <authorList>
            <person name="Nieuwenhuis M."/>
            <person name="Van De Peppel L.J.J."/>
        </authorList>
    </citation>
    <scope>NUCLEOTIDE SEQUENCE</scope>
    <source>
        <strain evidence="2">AP01</strain>
        <tissue evidence="2">Mycelium</tissue>
    </source>
</reference>
<reference evidence="2" key="2">
    <citation type="submission" date="2021-10" db="EMBL/GenBank/DDBJ databases">
        <title>Phylogenomics reveals ancestral predisposition of the termite-cultivated fungus Termitomyces towards a domesticated lifestyle.</title>
        <authorList>
            <person name="Auxier B."/>
            <person name="Grum-Grzhimaylo A."/>
            <person name="Cardenas M.E."/>
            <person name="Lodge J.D."/>
            <person name="Laessoe T."/>
            <person name="Pedersen O."/>
            <person name="Smith M.E."/>
            <person name="Kuyper T.W."/>
            <person name="Franco-Molano E.A."/>
            <person name="Baroni T.J."/>
            <person name="Aanen D.K."/>
        </authorList>
    </citation>
    <scope>NUCLEOTIDE SEQUENCE</scope>
    <source>
        <strain evidence="2">AP01</strain>
        <tissue evidence="2">Mycelium</tissue>
    </source>
</reference>
<feature type="compositionally biased region" description="Acidic residues" evidence="1">
    <location>
        <begin position="72"/>
        <end position="86"/>
    </location>
</feature>
<evidence type="ECO:0000256" key="1">
    <source>
        <dbReference type="SAM" id="MobiDB-lite"/>
    </source>
</evidence>
<dbReference type="OrthoDB" id="3230070at2759"/>
<keyword evidence="3" id="KW-1185">Reference proteome</keyword>
<feature type="compositionally biased region" description="Basic and acidic residues" evidence="1">
    <location>
        <begin position="37"/>
        <end position="50"/>
    </location>
</feature>
<dbReference type="AlphaFoldDB" id="A0A9P7G5E1"/>
<comment type="caution">
    <text evidence="2">The sequence shown here is derived from an EMBL/GenBank/DDBJ whole genome shotgun (WGS) entry which is preliminary data.</text>
</comment>
<evidence type="ECO:0000313" key="3">
    <source>
        <dbReference type="Proteomes" id="UP000775547"/>
    </source>
</evidence>
<accession>A0A9P7G5E1</accession>
<sequence length="86" mass="10034">MVRISRKLEIRELLGSTKGLEVFTTFLDKSGAFTKTGEPRRQANRPRLEDKENDEGGEEGWWERMARGDDVKNEDEEDEEESEEED</sequence>
<evidence type="ECO:0000313" key="2">
    <source>
        <dbReference type="EMBL" id="KAG5641140.1"/>
    </source>
</evidence>
<proteinExistence type="predicted"/>